<dbReference type="PANTHER" id="PTHR30419">
    <property type="entry name" value="HTH-TYPE TRANSCRIPTIONAL REGULATOR YBHD"/>
    <property type="match status" value="1"/>
</dbReference>
<dbReference type="AlphaFoldDB" id="A0A9D1Q8X4"/>
<dbReference type="EMBL" id="DXHQ01000026">
    <property type="protein sequence ID" value="HIW08214.1"/>
    <property type="molecule type" value="Genomic_DNA"/>
</dbReference>
<dbReference type="PRINTS" id="PR00039">
    <property type="entry name" value="HTHLYSR"/>
</dbReference>
<evidence type="ECO:0000259" key="5">
    <source>
        <dbReference type="PROSITE" id="PS50931"/>
    </source>
</evidence>
<dbReference type="PROSITE" id="PS51257">
    <property type="entry name" value="PROKAR_LIPOPROTEIN"/>
    <property type="match status" value="1"/>
</dbReference>
<comment type="similarity">
    <text evidence="1">Belongs to the LysR transcriptional regulatory family.</text>
</comment>
<dbReference type="InterPro" id="IPR000847">
    <property type="entry name" value="LysR_HTH_N"/>
</dbReference>
<dbReference type="InterPro" id="IPR005119">
    <property type="entry name" value="LysR_subst-bd"/>
</dbReference>
<keyword evidence="4" id="KW-0804">Transcription</keyword>
<keyword evidence="2" id="KW-0805">Transcription regulation</keyword>
<evidence type="ECO:0000256" key="2">
    <source>
        <dbReference type="ARBA" id="ARBA00023015"/>
    </source>
</evidence>
<dbReference type="Gene3D" id="3.40.190.10">
    <property type="entry name" value="Periplasmic binding protein-like II"/>
    <property type="match status" value="2"/>
</dbReference>
<dbReference type="InterPro" id="IPR050950">
    <property type="entry name" value="HTH-type_LysR_regulators"/>
</dbReference>
<dbReference type="InterPro" id="IPR036390">
    <property type="entry name" value="WH_DNA-bd_sf"/>
</dbReference>
<sequence>MNTRQYYYLTTIGACGNLSRAAQALGVSPSALSKFLAECERSFGFALFLRYGRRLYPTAVGRFAVECAQKILDEQRRMLLTMKAVMGRSRRQIRLATAPNRGAIIYSKIYRPFSRRYPDVALSLTELLAIEQPAAIARGQIDLALGAGPASPDTADIPVAHEELLVCLPAAHPLAGQEAIRLDSLRDTPFVLPGRRHSIRILAEQLFQEAGFAPVVAFESDDVLLVDSMLHQGLGVGLVSRVHVAPCDELVYRPLDPPVRQTLHLRYPLSRRLSEPERYLAALLAEERLVDSRYQAADSPFVRQLLEEAAAPAPSGAEGAEALPGPAPEAVPEINLDSKTLEYLAAIVEEQSLSRAAERFYLAQPALSRTLHHVEEMVGLPLFSREHNRLRPTAAGAVFVNSARNILRIEREMFERTRTYRAGRGGHLYLSCDPLFSAALHEKVEPAFRRLHPELSLVIAEQDRAAALEALGSSSADLGVFLATEAAHPPLLCETLALTELVYRFASGVSPAGWQPGDALPAGFQPRPQLLAERGSTLRGEQEALLAQLCPAPPPPACEASFPLLRRLAALGVADSILPLHLLPRALHAQCAAFDPPRPLYLLLARHPGRALPAAAADLQTLIRQALDGAFLLSG</sequence>
<dbReference type="GO" id="GO:0005829">
    <property type="term" value="C:cytosol"/>
    <property type="evidence" value="ECO:0007669"/>
    <property type="project" value="TreeGrafter"/>
</dbReference>
<reference evidence="6" key="1">
    <citation type="journal article" date="2021" name="PeerJ">
        <title>Extensive microbial diversity within the chicken gut microbiome revealed by metagenomics and culture.</title>
        <authorList>
            <person name="Gilroy R."/>
            <person name="Ravi A."/>
            <person name="Getino M."/>
            <person name="Pursley I."/>
            <person name="Horton D.L."/>
            <person name="Alikhan N.F."/>
            <person name="Baker D."/>
            <person name="Gharbi K."/>
            <person name="Hall N."/>
            <person name="Watson M."/>
            <person name="Adriaenssens E.M."/>
            <person name="Foster-Nyarko E."/>
            <person name="Jarju S."/>
            <person name="Secka A."/>
            <person name="Antonio M."/>
            <person name="Oren A."/>
            <person name="Chaudhuri R.R."/>
            <person name="La Ragione R."/>
            <person name="Hildebrand F."/>
            <person name="Pallen M.J."/>
        </authorList>
    </citation>
    <scope>NUCLEOTIDE SEQUENCE</scope>
    <source>
        <strain evidence="6">ChiHcolR34-3080</strain>
    </source>
</reference>
<gene>
    <name evidence="6" type="ORF">H9890_02280</name>
</gene>
<evidence type="ECO:0000256" key="3">
    <source>
        <dbReference type="ARBA" id="ARBA00023125"/>
    </source>
</evidence>
<dbReference type="InterPro" id="IPR036388">
    <property type="entry name" value="WH-like_DNA-bd_sf"/>
</dbReference>
<name>A0A9D1Q8X4_9FIRM</name>
<dbReference type="SUPFAM" id="SSF53850">
    <property type="entry name" value="Periplasmic binding protein-like II"/>
    <property type="match status" value="2"/>
</dbReference>
<dbReference type="PROSITE" id="PS50931">
    <property type="entry name" value="HTH_LYSR"/>
    <property type="match status" value="2"/>
</dbReference>
<organism evidence="6 7">
    <name type="scientific">Candidatus Faecalibacterium intestinigallinarum</name>
    <dbReference type="NCBI Taxonomy" id="2838581"/>
    <lineage>
        <taxon>Bacteria</taxon>
        <taxon>Bacillati</taxon>
        <taxon>Bacillota</taxon>
        <taxon>Clostridia</taxon>
        <taxon>Eubacteriales</taxon>
        <taxon>Oscillospiraceae</taxon>
        <taxon>Faecalibacterium</taxon>
    </lineage>
</organism>
<dbReference type="Pfam" id="PF00126">
    <property type="entry name" value="HTH_1"/>
    <property type="match status" value="2"/>
</dbReference>
<dbReference type="SUPFAM" id="SSF46785">
    <property type="entry name" value="Winged helix' DNA-binding domain"/>
    <property type="match status" value="2"/>
</dbReference>
<evidence type="ECO:0000256" key="1">
    <source>
        <dbReference type="ARBA" id="ARBA00009437"/>
    </source>
</evidence>
<proteinExistence type="inferred from homology"/>
<evidence type="ECO:0000313" key="7">
    <source>
        <dbReference type="Proteomes" id="UP000823933"/>
    </source>
</evidence>
<accession>A0A9D1Q8X4</accession>
<feature type="domain" description="HTH lysR-type" evidence="5">
    <location>
        <begin position="336"/>
        <end position="393"/>
    </location>
</feature>
<dbReference type="Pfam" id="PF03466">
    <property type="entry name" value="LysR_substrate"/>
    <property type="match status" value="2"/>
</dbReference>
<dbReference type="Gene3D" id="1.10.10.10">
    <property type="entry name" value="Winged helix-like DNA-binding domain superfamily/Winged helix DNA-binding domain"/>
    <property type="match status" value="2"/>
</dbReference>
<dbReference type="CDD" id="cd05466">
    <property type="entry name" value="PBP2_LTTR_substrate"/>
    <property type="match status" value="1"/>
</dbReference>
<reference evidence="6" key="2">
    <citation type="submission" date="2021-04" db="EMBL/GenBank/DDBJ databases">
        <authorList>
            <person name="Gilroy R."/>
        </authorList>
    </citation>
    <scope>NUCLEOTIDE SEQUENCE</scope>
    <source>
        <strain evidence="6">ChiHcolR34-3080</strain>
    </source>
</reference>
<evidence type="ECO:0000313" key="6">
    <source>
        <dbReference type="EMBL" id="HIW08214.1"/>
    </source>
</evidence>
<keyword evidence="3" id="KW-0238">DNA-binding</keyword>
<dbReference type="GO" id="GO:0003700">
    <property type="term" value="F:DNA-binding transcription factor activity"/>
    <property type="evidence" value="ECO:0007669"/>
    <property type="project" value="InterPro"/>
</dbReference>
<evidence type="ECO:0000256" key="4">
    <source>
        <dbReference type="ARBA" id="ARBA00023163"/>
    </source>
</evidence>
<dbReference type="GO" id="GO:0003677">
    <property type="term" value="F:DNA binding"/>
    <property type="evidence" value="ECO:0007669"/>
    <property type="project" value="UniProtKB-KW"/>
</dbReference>
<dbReference type="Gene3D" id="3.40.190.290">
    <property type="match status" value="1"/>
</dbReference>
<feature type="domain" description="HTH lysR-type" evidence="5">
    <location>
        <begin position="1"/>
        <end position="58"/>
    </location>
</feature>
<dbReference type="Proteomes" id="UP000823933">
    <property type="component" value="Unassembled WGS sequence"/>
</dbReference>
<comment type="caution">
    <text evidence="6">The sequence shown here is derived from an EMBL/GenBank/DDBJ whole genome shotgun (WGS) entry which is preliminary data.</text>
</comment>
<protein>
    <submittedName>
        <fullName evidence="6">LysR family transcriptional regulator</fullName>
    </submittedName>
</protein>